<dbReference type="EMBL" id="BOMV01000069">
    <property type="protein sequence ID" value="GIE98944.1"/>
    <property type="molecule type" value="Genomic_DNA"/>
</dbReference>
<proteinExistence type="predicted"/>
<evidence type="ECO:0000313" key="1">
    <source>
        <dbReference type="EMBL" id="GIE98944.1"/>
    </source>
</evidence>
<organism evidence="1 2">
    <name type="scientific">Paractinoplanes rishiriensis</name>
    <dbReference type="NCBI Taxonomy" id="1050105"/>
    <lineage>
        <taxon>Bacteria</taxon>
        <taxon>Bacillati</taxon>
        <taxon>Actinomycetota</taxon>
        <taxon>Actinomycetes</taxon>
        <taxon>Micromonosporales</taxon>
        <taxon>Micromonosporaceae</taxon>
        <taxon>Paractinoplanes</taxon>
    </lineage>
</organism>
<protein>
    <submittedName>
        <fullName evidence="1">Uncharacterized protein</fullName>
    </submittedName>
</protein>
<comment type="caution">
    <text evidence="1">The sequence shown here is derived from an EMBL/GenBank/DDBJ whole genome shotgun (WGS) entry which is preliminary data.</text>
</comment>
<gene>
    <name evidence="1" type="ORF">Ari01nite_64090</name>
</gene>
<dbReference type="AlphaFoldDB" id="A0A919K554"/>
<keyword evidence="2" id="KW-1185">Reference proteome</keyword>
<dbReference type="Proteomes" id="UP000636960">
    <property type="component" value="Unassembled WGS sequence"/>
</dbReference>
<evidence type="ECO:0000313" key="2">
    <source>
        <dbReference type="Proteomes" id="UP000636960"/>
    </source>
</evidence>
<sequence length="95" mass="10871">MFYRGQVVGINQQRELSRARTTYIAAARDWRSALAAYITQPPPLESRAGRDLPVWSRDDVQLMLALHDALRRLVDARRTYDRMRSRGGAGEGGRR</sequence>
<accession>A0A919K554</accession>
<reference evidence="1" key="1">
    <citation type="submission" date="2021-01" db="EMBL/GenBank/DDBJ databases">
        <title>Whole genome shotgun sequence of Actinoplanes rishiriensis NBRC 108556.</title>
        <authorList>
            <person name="Komaki H."/>
            <person name="Tamura T."/>
        </authorList>
    </citation>
    <scope>NUCLEOTIDE SEQUENCE</scope>
    <source>
        <strain evidence="1">NBRC 108556</strain>
    </source>
</reference>
<name>A0A919K554_9ACTN</name>